<dbReference type="GO" id="GO:0009536">
    <property type="term" value="C:plastid"/>
    <property type="evidence" value="ECO:0007669"/>
    <property type="project" value="UniProtKB-ARBA"/>
</dbReference>
<dbReference type="STRING" id="436017.A4RSQ9"/>
<feature type="compositionally biased region" description="Low complexity" evidence="3">
    <location>
        <begin position="67"/>
        <end position="84"/>
    </location>
</feature>
<feature type="region of interest" description="Disordered" evidence="3">
    <location>
        <begin position="28"/>
        <end position="99"/>
    </location>
</feature>
<keyword evidence="5" id="KW-1185">Reference proteome</keyword>
<dbReference type="InterPro" id="IPR023562">
    <property type="entry name" value="ClpP/TepA"/>
</dbReference>
<keyword evidence="4" id="KW-0645">Protease</keyword>
<reference evidence="4 5" key="1">
    <citation type="journal article" date="2007" name="Proc. Natl. Acad. Sci. U.S.A.">
        <title>The tiny eukaryote Ostreococcus provides genomic insights into the paradox of plankton speciation.</title>
        <authorList>
            <person name="Palenik B."/>
            <person name="Grimwood J."/>
            <person name="Aerts A."/>
            <person name="Rouze P."/>
            <person name="Salamov A."/>
            <person name="Putnam N."/>
            <person name="Dupont C."/>
            <person name="Jorgensen R."/>
            <person name="Derelle E."/>
            <person name="Rombauts S."/>
            <person name="Zhou K."/>
            <person name="Otillar R."/>
            <person name="Merchant S.S."/>
            <person name="Podell S."/>
            <person name="Gaasterland T."/>
            <person name="Napoli C."/>
            <person name="Gendler K."/>
            <person name="Manuell A."/>
            <person name="Tai V."/>
            <person name="Vallon O."/>
            <person name="Piganeau G."/>
            <person name="Jancek S."/>
            <person name="Heijde M."/>
            <person name="Jabbari K."/>
            <person name="Bowler C."/>
            <person name="Lohr M."/>
            <person name="Robbens S."/>
            <person name="Werner G."/>
            <person name="Dubchak I."/>
            <person name="Pazour G.J."/>
            <person name="Ren Q."/>
            <person name="Paulsen I."/>
            <person name="Delwiche C."/>
            <person name="Schmutz J."/>
            <person name="Rokhsar D."/>
            <person name="Van de Peer Y."/>
            <person name="Moreau H."/>
            <person name="Grigoriev I.V."/>
        </authorList>
    </citation>
    <scope>NUCLEOTIDE SEQUENCE [LARGE SCALE GENOMIC DNA]</scope>
    <source>
        <strain evidence="4 5">CCE9901</strain>
    </source>
</reference>
<dbReference type="KEGG" id="olu:OSTLU_30150"/>
<dbReference type="Pfam" id="PF00574">
    <property type="entry name" value="CLP_protease"/>
    <property type="match status" value="1"/>
</dbReference>
<name>A4RSQ9_OSTLU</name>
<dbReference type="RefSeq" id="XP_001416446.1">
    <property type="nucleotide sequence ID" value="XM_001416409.1"/>
</dbReference>
<dbReference type="SUPFAM" id="SSF52096">
    <property type="entry name" value="ClpP/crotonase"/>
    <property type="match status" value="1"/>
</dbReference>
<dbReference type="InterPro" id="IPR001907">
    <property type="entry name" value="ClpP"/>
</dbReference>
<gene>
    <name evidence="4" type="primary">ClpR3</name>
    <name evidence="4" type="ORF">OSTLU_30150</name>
</gene>
<comment type="similarity">
    <text evidence="1 2">Belongs to the peptidase S14 family.</text>
</comment>
<dbReference type="Gene3D" id="3.90.226.10">
    <property type="entry name" value="2-enoyl-CoA Hydratase, Chain A, domain 1"/>
    <property type="match status" value="1"/>
</dbReference>
<organism evidence="4 5">
    <name type="scientific">Ostreococcus lucimarinus (strain CCE9901)</name>
    <dbReference type="NCBI Taxonomy" id="436017"/>
    <lineage>
        <taxon>Eukaryota</taxon>
        <taxon>Viridiplantae</taxon>
        <taxon>Chlorophyta</taxon>
        <taxon>Mamiellophyceae</taxon>
        <taxon>Mamiellales</taxon>
        <taxon>Bathycoccaceae</taxon>
        <taxon>Ostreococcus</taxon>
    </lineage>
</organism>
<dbReference type="InterPro" id="IPR029045">
    <property type="entry name" value="ClpP/crotonase-like_dom_sf"/>
</dbReference>
<evidence type="ECO:0000313" key="4">
    <source>
        <dbReference type="EMBL" id="ABO94739.1"/>
    </source>
</evidence>
<dbReference type="PANTHER" id="PTHR10381">
    <property type="entry name" value="ATP-DEPENDENT CLP PROTEASE PROTEOLYTIC SUBUNIT"/>
    <property type="match status" value="1"/>
</dbReference>
<dbReference type="GeneID" id="5000326"/>
<evidence type="ECO:0000256" key="2">
    <source>
        <dbReference type="RuleBase" id="RU003567"/>
    </source>
</evidence>
<dbReference type="Gramene" id="ABO94739">
    <property type="protein sequence ID" value="ABO94739"/>
    <property type="gene ID" value="OSTLU_30150"/>
</dbReference>
<protein>
    <recommendedName>
        <fullName evidence="2">ATP-dependent Clp protease proteolytic subunit</fullName>
    </recommendedName>
</protein>
<dbReference type="OrthoDB" id="2017408at2759"/>
<dbReference type="OMA" id="EFLYLQW"/>
<evidence type="ECO:0000256" key="3">
    <source>
        <dbReference type="SAM" id="MobiDB-lite"/>
    </source>
</evidence>
<proteinExistence type="inferred from homology"/>
<evidence type="ECO:0000256" key="1">
    <source>
        <dbReference type="ARBA" id="ARBA00007039"/>
    </source>
</evidence>
<dbReference type="GO" id="GO:0006515">
    <property type="term" value="P:protein quality control for misfolded or incompletely synthesized proteins"/>
    <property type="evidence" value="ECO:0007669"/>
    <property type="project" value="TreeGrafter"/>
</dbReference>
<dbReference type="PANTHER" id="PTHR10381:SF6">
    <property type="entry name" value="ATP-DEPENDENT CLP PROTEASE PROTEOLYTIC SUBUNIT-RELATED PROTEIN 3, CHLOROPLASTIC"/>
    <property type="match status" value="1"/>
</dbReference>
<dbReference type="GO" id="GO:0051117">
    <property type="term" value="F:ATPase binding"/>
    <property type="evidence" value="ECO:0007669"/>
    <property type="project" value="TreeGrafter"/>
</dbReference>
<keyword evidence="4" id="KW-0378">Hydrolase</keyword>
<dbReference type="GO" id="GO:0009368">
    <property type="term" value="C:endopeptidase Clp complex"/>
    <property type="evidence" value="ECO:0007669"/>
    <property type="project" value="TreeGrafter"/>
</dbReference>
<dbReference type="Proteomes" id="UP000001568">
    <property type="component" value="Chromosome 2"/>
</dbReference>
<dbReference type="AlphaFoldDB" id="A4RSQ9"/>
<dbReference type="GO" id="GO:0004252">
    <property type="term" value="F:serine-type endopeptidase activity"/>
    <property type="evidence" value="ECO:0007669"/>
    <property type="project" value="InterPro"/>
</dbReference>
<sequence length="308" mass="33397">MKSTYVVSSVTCSARAARVAHGDHLRSAANRRVGAKTAPQHLERVTTTSRRRPRTIHAHGRPGAAISNAYASPQASNSPASANPGTSYSEHKPKTPPPDLPSLLLDSRIVYIGMPLVPAVTELIVSELLYLQYTDQKKPCYIYINSTGCTRADGEVVGFETEATAIFDTMKYIGNEIYTVGTGVAIGQACMLLSAGDKGKRYMTPHATAMLHQPRVPSTGERQATELNIKWRETLAQKKSLLDILSQTTGHSVAKLDKDMQRPLYMTAKDAIEYGIVDKVIERESNAIADVMSASAWDSAAGLVQKPV</sequence>
<dbReference type="EMBL" id="CP000582">
    <property type="protein sequence ID" value="ABO94739.1"/>
    <property type="molecule type" value="Genomic_DNA"/>
</dbReference>
<dbReference type="HOGENOM" id="CLU_058707_5_0_1"/>
<dbReference type="eggNOG" id="KOG0840">
    <property type="taxonomic scope" value="Eukaryota"/>
</dbReference>
<dbReference type="PRINTS" id="PR00127">
    <property type="entry name" value="CLPPROTEASEP"/>
</dbReference>
<evidence type="ECO:0000313" key="5">
    <source>
        <dbReference type="Proteomes" id="UP000001568"/>
    </source>
</evidence>
<feature type="compositionally biased region" description="Basic residues" evidence="3">
    <location>
        <begin position="49"/>
        <end position="60"/>
    </location>
</feature>
<dbReference type="GO" id="GO:0004176">
    <property type="term" value="F:ATP-dependent peptidase activity"/>
    <property type="evidence" value="ECO:0007669"/>
    <property type="project" value="InterPro"/>
</dbReference>
<accession>A4RSQ9</accession>
<dbReference type="CDD" id="cd07017">
    <property type="entry name" value="S14_ClpP_2"/>
    <property type="match status" value="1"/>
</dbReference>